<comment type="caution">
    <text evidence="11">The sequence shown here is derived from an EMBL/GenBank/DDBJ whole genome shotgun (WGS) entry which is preliminary data.</text>
</comment>
<dbReference type="AlphaFoldDB" id="A0A926CY24"/>
<dbReference type="GO" id="GO:0009435">
    <property type="term" value="P:NAD+ biosynthetic process"/>
    <property type="evidence" value="ECO:0007669"/>
    <property type="project" value="UniProtKB-UniRule"/>
</dbReference>
<dbReference type="RefSeq" id="WP_249284126.1">
    <property type="nucleotide sequence ID" value="NZ_JACRSO010000001.1"/>
</dbReference>
<feature type="binding site" evidence="7">
    <location>
        <position position="459"/>
    </location>
    <ligand>
        <name>ATP</name>
        <dbReference type="ChEBI" id="CHEBI:30616"/>
    </ligand>
</feature>
<dbReference type="NCBIfam" id="TIGR00552">
    <property type="entry name" value="nadE"/>
    <property type="match status" value="1"/>
</dbReference>
<comment type="catalytic activity">
    <reaction evidence="7 8">
        <text>deamido-NAD(+) + L-glutamine + ATP + H2O = L-glutamate + AMP + diphosphate + NAD(+) + H(+)</text>
        <dbReference type="Rhea" id="RHEA:24384"/>
        <dbReference type="ChEBI" id="CHEBI:15377"/>
        <dbReference type="ChEBI" id="CHEBI:15378"/>
        <dbReference type="ChEBI" id="CHEBI:29985"/>
        <dbReference type="ChEBI" id="CHEBI:30616"/>
        <dbReference type="ChEBI" id="CHEBI:33019"/>
        <dbReference type="ChEBI" id="CHEBI:57540"/>
        <dbReference type="ChEBI" id="CHEBI:58359"/>
        <dbReference type="ChEBI" id="CHEBI:58437"/>
        <dbReference type="ChEBI" id="CHEBI:456215"/>
        <dbReference type="EC" id="6.3.5.1"/>
    </reaction>
</comment>
<dbReference type="InterPro" id="IPR022310">
    <property type="entry name" value="NAD/GMP_synthase"/>
</dbReference>
<feature type="binding site" evidence="7">
    <location>
        <position position="203"/>
    </location>
    <ligand>
        <name>L-glutamine</name>
        <dbReference type="ChEBI" id="CHEBI:58359"/>
    </ligand>
</feature>
<dbReference type="Gene3D" id="3.40.50.620">
    <property type="entry name" value="HUPs"/>
    <property type="match status" value="1"/>
</dbReference>
<dbReference type="PIRSF" id="PIRSF006630">
    <property type="entry name" value="NADS_GAT"/>
    <property type="match status" value="1"/>
</dbReference>
<evidence type="ECO:0000256" key="4">
    <source>
        <dbReference type="ARBA" id="ARBA00022741"/>
    </source>
</evidence>
<comment type="function">
    <text evidence="7">Catalyzes the ATP-dependent amidation of deamido-NAD to form NAD. Uses L-glutamine as a nitrogen source.</text>
</comment>
<dbReference type="NCBIfam" id="NF002730">
    <property type="entry name" value="PRK02628.1"/>
    <property type="match status" value="1"/>
</dbReference>
<evidence type="ECO:0000256" key="3">
    <source>
        <dbReference type="ARBA" id="ARBA00022598"/>
    </source>
</evidence>
<keyword evidence="12" id="KW-1185">Reference proteome</keyword>
<dbReference type="EMBL" id="JACRSO010000001">
    <property type="protein sequence ID" value="MBC8528069.1"/>
    <property type="molecule type" value="Genomic_DNA"/>
</dbReference>
<feature type="binding site" evidence="7">
    <location>
        <begin position="469"/>
        <end position="472"/>
    </location>
    <ligand>
        <name>deamido-NAD(+)</name>
        <dbReference type="ChEBI" id="CHEBI:58437"/>
        <note>ligand shared between two neighboring subunits</note>
    </ligand>
</feature>
<dbReference type="Gene3D" id="3.60.110.10">
    <property type="entry name" value="Carbon-nitrogen hydrolase"/>
    <property type="match status" value="1"/>
</dbReference>
<gene>
    <name evidence="7" type="primary">nadE</name>
    <name evidence="11" type="ORF">H8699_01270</name>
</gene>
<evidence type="ECO:0000256" key="8">
    <source>
        <dbReference type="PIRNR" id="PIRNR006630"/>
    </source>
</evidence>
<feature type="binding site" evidence="7">
    <location>
        <begin position="349"/>
        <end position="356"/>
    </location>
    <ligand>
        <name>ATP</name>
        <dbReference type="ChEBI" id="CHEBI:30616"/>
    </ligand>
</feature>
<protein>
    <recommendedName>
        <fullName evidence="7 8">Glutamine-dependent NAD(+) synthetase</fullName>
        <ecNumber evidence="7 8">6.3.5.1</ecNumber>
    </recommendedName>
    <alternativeName>
        <fullName evidence="7 8">NAD(+) synthase [glutamine-hydrolyzing]</fullName>
    </alternativeName>
</protein>
<dbReference type="Pfam" id="PF00795">
    <property type="entry name" value="CN_hydrolase"/>
    <property type="match status" value="1"/>
</dbReference>
<dbReference type="InterPro" id="IPR036526">
    <property type="entry name" value="C-N_Hydrolase_sf"/>
</dbReference>
<organism evidence="11 12">
    <name type="scientific">Luoshenia tenuis</name>
    <dbReference type="NCBI Taxonomy" id="2763654"/>
    <lineage>
        <taxon>Bacteria</taxon>
        <taxon>Bacillati</taxon>
        <taxon>Bacillota</taxon>
        <taxon>Clostridia</taxon>
        <taxon>Christensenellales</taxon>
        <taxon>Christensenellaceae</taxon>
        <taxon>Luoshenia</taxon>
    </lineage>
</organism>
<feature type="active site" description="Proton acceptor; for glutaminase activity" evidence="7">
    <location>
        <position position="46"/>
    </location>
</feature>
<feature type="binding site" evidence="7">
    <location>
        <position position="595"/>
    </location>
    <ligand>
        <name>deamido-NAD(+)</name>
        <dbReference type="ChEBI" id="CHEBI:58437"/>
        <note>ligand shared between two neighboring subunits</note>
    </ligand>
</feature>
<feature type="active site" description="For glutaminase activity" evidence="7">
    <location>
        <position position="115"/>
    </location>
</feature>
<dbReference type="SUPFAM" id="SSF56317">
    <property type="entry name" value="Carbon-nitrogen hydrolase"/>
    <property type="match status" value="1"/>
</dbReference>
<dbReference type="PANTHER" id="PTHR23090:SF9">
    <property type="entry name" value="GLUTAMINE-DEPENDENT NAD(+) SYNTHETASE"/>
    <property type="match status" value="1"/>
</dbReference>
<dbReference type="GO" id="GO:0004359">
    <property type="term" value="F:glutaminase activity"/>
    <property type="evidence" value="ECO:0007669"/>
    <property type="project" value="InterPro"/>
</dbReference>
<dbReference type="InterPro" id="IPR014729">
    <property type="entry name" value="Rossmann-like_a/b/a_fold"/>
</dbReference>
<dbReference type="GO" id="GO:0008795">
    <property type="term" value="F:NAD+ synthase activity"/>
    <property type="evidence" value="ECO:0007669"/>
    <property type="project" value="UniProtKB-UniRule"/>
</dbReference>
<dbReference type="GO" id="GO:0005737">
    <property type="term" value="C:cytoplasm"/>
    <property type="evidence" value="ECO:0007669"/>
    <property type="project" value="InterPro"/>
</dbReference>
<evidence type="ECO:0000259" key="10">
    <source>
        <dbReference type="PROSITE" id="PS50263"/>
    </source>
</evidence>
<dbReference type="EC" id="6.3.5.1" evidence="7 8"/>
<dbReference type="CDD" id="cd07570">
    <property type="entry name" value="GAT_Gln-NAD-synth"/>
    <property type="match status" value="1"/>
</dbReference>
<dbReference type="PROSITE" id="PS50263">
    <property type="entry name" value="CN_HYDROLASE"/>
    <property type="match status" value="1"/>
</dbReference>
<evidence type="ECO:0000256" key="7">
    <source>
        <dbReference type="HAMAP-Rule" id="MF_02090"/>
    </source>
</evidence>
<feature type="binding site" evidence="7">
    <location>
        <position position="121"/>
    </location>
    <ligand>
        <name>L-glutamine</name>
        <dbReference type="ChEBI" id="CHEBI:58359"/>
    </ligand>
</feature>
<dbReference type="Pfam" id="PF02540">
    <property type="entry name" value="NAD_synthase"/>
    <property type="match status" value="1"/>
</dbReference>
<keyword evidence="6 7" id="KW-0520">NAD</keyword>
<feature type="binding site" evidence="7">
    <location>
        <position position="464"/>
    </location>
    <ligand>
        <name>deamido-NAD(+)</name>
        <dbReference type="ChEBI" id="CHEBI:58437"/>
        <note>ligand shared between two neighboring subunits</note>
    </ligand>
</feature>
<dbReference type="Proteomes" id="UP000654279">
    <property type="component" value="Unassembled WGS sequence"/>
</dbReference>
<feature type="binding site" evidence="7">
    <location>
        <position position="197"/>
    </location>
    <ligand>
        <name>L-glutamine</name>
        <dbReference type="ChEBI" id="CHEBI:58359"/>
    </ligand>
</feature>
<keyword evidence="5 7" id="KW-0067">ATP-binding</keyword>
<comment type="pathway">
    <text evidence="1 7 8">Cofactor biosynthesis; NAD(+) biosynthesis; NAD(+) from deamido-NAD(+) (L-Gln route): step 1/1.</text>
</comment>
<evidence type="ECO:0000256" key="5">
    <source>
        <dbReference type="ARBA" id="ARBA00022840"/>
    </source>
</evidence>
<dbReference type="Gene3D" id="1.10.10.1140">
    <property type="entry name" value="Glutamine-dependent NAD+ synthetase, C-terminal domain"/>
    <property type="match status" value="1"/>
</dbReference>
<sequence length="637" mass="69922">MKDGFIKVATASPEIRVADCAYNAGQIVSAMQEASSKGAKLLVLPELCLTGYTCGDLFLQRALLDGALLALAQILRQTAQLEMITVIGLPIRSQGQLYNCAAVLYQGQLLGLVPKSHLPNYGEFYEQRHFSPAPEENRTFQWEGHEVPFGSKLLFRCNQLPEFTLGVEICEDLWVPIPPSGPLALAGATVICNPSASDETIGKAAYRRQLLCAHSAQLVCAYLYADAGEGESTTDMVFSGHCLIAENGTLLAQAQPFAPRLLLTEIDVQRLEGERRRLTSFGSEPAGYTVLPFDMRLSQTQLTREVSSFPFVPQDGPSRDARCESILAMQAAGLQKRLRHTAAHTAVIGISGGLDSTLALLVTCRAFDQLGRPRGEIIAVTMPGFGTTGRTYRNAQALCQRLEITLLEVNIASAVTGHFADIGQDPDLRDVTYENAQARERTQILMDIANQRQGLVIGTGDLSELALGWATYNGDHMSMYAVNTSIPKTLVRHLVAYAASQAGEALRSVLQDVLDTPVSPELLPAAQGQIVQKTEELVGPYALHDFFLYYAIRWAFPPAKVYRLARYAFAGAYDGKTILHWLRTFYRRFFAQQFKRSCLPDGPKVGSVTLSPRGDWRMPSDACAALWLDELERLTPQ</sequence>
<evidence type="ECO:0000256" key="6">
    <source>
        <dbReference type="ARBA" id="ARBA00023027"/>
    </source>
</evidence>
<reference evidence="11" key="1">
    <citation type="submission" date="2020-08" db="EMBL/GenBank/DDBJ databases">
        <title>Genome public.</title>
        <authorList>
            <person name="Liu C."/>
            <person name="Sun Q."/>
        </authorList>
    </citation>
    <scope>NUCLEOTIDE SEQUENCE</scope>
    <source>
        <strain evidence="11">NSJ-44</strain>
    </source>
</reference>
<dbReference type="PANTHER" id="PTHR23090">
    <property type="entry name" value="NH 3 /GLUTAMINE-DEPENDENT NAD + SYNTHETASE"/>
    <property type="match status" value="1"/>
</dbReference>
<dbReference type="InterPro" id="IPR003010">
    <property type="entry name" value="C-N_Hydrolase"/>
</dbReference>
<evidence type="ECO:0000256" key="9">
    <source>
        <dbReference type="RuleBase" id="RU003811"/>
    </source>
</evidence>
<evidence type="ECO:0000256" key="2">
    <source>
        <dbReference type="ARBA" id="ARBA00007145"/>
    </source>
</evidence>
<feature type="binding site" evidence="7">
    <location>
        <position position="435"/>
    </location>
    <ligand>
        <name>deamido-NAD(+)</name>
        <dbReference type="ChEBI" id="CHEBI:58437"/>
        <note>ligand shared between two neighboring subunits</note>
    </ligand>
</feature>
<dbReference type="GO" id="GO:0003952">
    <property type="term" value="F:NAD+ synthase (glutamine-hydrolyzing) activity"/>
    <property type="evidence" value="ECO:0007669"/>
    <property type="project" value="UniProtKB-UniRule"/>
</dbReference>
<dbReference type="HAMAP" id="MF_02090">
    <property type="entry name" value="NadE_glutamine_dep"/>
    <property type="match status" value="1"/>
</dbReference>
<dbReference type="GO" id="GO:0005524">
    <property type="term" value="F:ATP binding"/>
    <property type="evidence" value="ECO:0007669"/>
    <property type="project" value="UniProtKB-UniRule"/>
</dbReference>
<feature type="domain" description="CN hydrolase" evidence="10">
    <location>
        <begin position="6"/>
        <end position="268"/>
    </location>
</feature>
<keyword evidence="4 7" id="KW-0547">Nucleotide-binding</keyword>
<dbReference type="SUPFAM" id="SSF52402">
    <property type="entry name" value="Adenine nucleotide alpha hydrolases-like"/>
    <property type="match status" value="1"/>
</dbReference>
<evidence type="ECO:0000313" key="11">
    <source>
        <dbReference type="EMBL" id="MBC8528069.1"/>
    </source>
</evidence>
<comment type="similarity">
    <text evidence="2 7 8">In the C-terminal section; belongs to the NAD synthetase family.</text>
</comment>
<proteinExistence type="inferred from homology"/>
<evidence type="ECO:0000256" key="1">
    <source>
        <dbReference type="ARBA" id="ARBA00005188"/>
    </source>
</evidence>
<dbReference type="InterPro" id="IPR041856">
    <property type="entry name" value="NAD+_synth_C"/>
</dbReference>
<comment type="similarity">
    <text evidence="9">Belongs to the NAD synthetase family.</text>
</comment>
<dbReference type="CDD" id="cd00553">
    <property type="entry name" value="NAD_synthase"/>
    <property type="match status" value="1"/>
</dbReference>
<keyword evidence="3 7" id="KW-0436">Ligase</keyword>
<dbReference type="InterPro" id="IPR014445">
    <property type="entry name" value="Gln-dep_NAD_synthase"/>
</dbReference>
<feature type="active site" description="Nucleophile; for glutaminase activity" evidence="7">
    <location>
        <position position="170"/>
    </location>
</feature>
<evidence type="ECO:0000313" key="12">
    <source>
        <dbReference type="Proteomes" id="UP000654279"/>
    </source>
</evidence>
<name>A0A926CY24_9FIRM</name>
<accession>A0A926CY24</accession>
<dbReference type="InterPro" id="IPR003694">
    <property type="entry name" value="NAD_synthase"/>
</dbReference>